<accession>A0A6A5WF66</accession>
<name>A0A6A5WF66_9PLEO</name>
<reference evidence="1" key="1">
    <citation type="journal article" date="2020" name="Stud. Mycol.">
        <title>101 Dothideomycetes genomes: a test case for predicting lifestyles and emergence of pathogens.</title>
        <authorList>
            <person name="Haridas S."/>
            <person name="Albert R."/>
            <person name="Binder M."/>
            <person name="Bloem J."/>
            <person name="Labutti K."/>
            <person name="Salamov A."/>
            <person name="Andreopoulos B."/>
            <person name="Baker S."/>
            <person name="Barry K."/>
            <person name="Bills G."/>
            <person name="Bluhm B."/>
            <person name="Cannon C."/>
            <person name="Castanera R."/>
            <person name="Culley D."/>
            <person name="Daum C."/>
            <person name="Ezra D."/>
            <person name="Gonzalez J."/>
            <person name="Henrissat B."/>
            <person name="Kuo A."/>
            <person name="Liang C."/>
            <person name="Lipzen A."/>
            <person name="Lutzoni F."/>
            <person name="Magnuson J."/>
            <person name="Mondo S."/>
            <person name="Nolan M."/>
            <person name="Ohm R."/>
            <person name="Pangilinan J."/>
            <person name="Park H.-J."/>
            <person name="Ramirez L."/>
            <person name="Alfaro M."/>
            <person name="Sun H."/>
            <person name="Tritt A."/>
            <person name="Yoshinaga Y."/>
            <person name="Zwiers L.-H."/>
            <person name="Turgeon B."/>
            <person name="Goodwin S."/>
            <person name="Spatafora J."/>
            <person name="Crous P."/>
            <person name="Grigoriev I."/>
        </authorList>
    </citation>
    <scope>NUCLEOTIDE SEQUENCE</scope>
    <source>
        <strain evidence="1">CBS 123094</strain>
    </source>
</reference>
<keyword evidence="2" id="KW-1185">Reference proteome</keyword>
<evidence type="ECO:0000313" key="2">
    <source>
        <dbReference type="Proteomes" id="UP000799779"/>
    </source>
</evidence>
<protein>
    <recommendedName>
        <fullName evidence="3">F-box domain-containing protein</fullName>
    </recommendedName>
</protein>
<evidence type="ECO:0008006" key="3">
    <source>
        <dbReference type="Google" id="ProtNLM"/>
    </source>
</evidence>
<dbReference type="AlphaFoldDB" id="A0A6A5WF66"/>
<organism evidence="1 2">
    <name type="scientific">Amniculicola lignicola CBS 123094</name>
    <dbReference type="NCBI Taxonomy" id="1392246"/>
    <lineage>
        <taxon>Eukaryota</taxon>
        <taxon>Fungi</taxon>
        <taxon>Dikarya</taxon>
        <taxon>Ascomycota</taxon>
        <taxon>Pezizomycotina</taxon>
        <taxon>Dothideomycetes</taxon>
        <taxon>Pleosporomycetidae</taxon>
        <taxon>Pleosporales</taxon>
        <taxon>Amniculicolaceae</taxon>
        <taxon>Amniculicola</taxon>
    </lineage>
</organism>
<gene>
    <name evidence="1" type="ORF">P154DRAFT_523834</name>
</gene>
<dbReference type="OrthoDB" id="2823490at2759"/>
<dbReference type="EMBL" id="ML977601">
    <property type="protein sequence ID" value="KAF1998791.1"/>
    <property type="molecule type" value="Genomic_DNA"/>
</dbReference>
<evidence type="ECO:0000313" key="1">
    <source>
        <dbReference type="EMBL" id="KAF1998791.1"/>
    </source>
</evidence>
<proteinExistence type="predicted"/>
<dbReference type="Proteomes" id="UP000799779">
    <property type="component" value="Unassembled WGS sequence"/>
</dbReference>
<sequence>MVFFPQPFNSGYPRQTKPTSYKPTYARLQLRLHLARLVQTARRTYLHILRQTSERVLDGQLSKSRLKLYAPHLSAVHQAFTRTSNNAHDDDNGKQISNMPRFLNLPRELRDMVYLALITDEKNSPTLGEVQWLFRFRRVFEPQSSRWGEYGCAYSLEKMPRTCANLMACNRQVYEEMKEVVDFSKRKAMIPVKLDCIAEDESFHFFSWLSNPIVQTNLVLEEPCRIMPSWAETMIEKYLGSSNSYFNPAPNFRGSSTIVHQLWVDVRIMGDRAEKWSRNMGPADRTSWAVCAVLKRILEKGPDFSSAKDSGSTIIIEELVLNVVSLPNTPNEKYLPQDFPADGVKEGLVHPKTVAKELVDVWNRIWSADDFKGTFYQILLERIQRVRVCIDGETWRVRELRLELERGQAERRRIAARVGW</sequence>